<dbReference type="EMBL" id="CP072748">
    <property type="protein sequence ID" value="QTX09940.1"/>
    <property type="molecule type" value="Genomic_DNA"/>
</dbReference>
<feature type="transmembrane region" description="Helical" evidence="2">
    <location>
        <begin position="6"/>
        <end position="28"/>
    </location>
</feature>
<keyword evidence="1" id="KW-0175">Coiled coil</keyword>
<dbReference type="Proteomes" id="UP000664466">
    <property type="component" value="Unassembled WGS sequence"/>
</dbReference>
<dbReference type="AlphaFoldDB" id="A0A8B0SHK3"/>
<accession>A0A8B0SHK3</accession>
<evidence type="ECO:0000313" key="3">
    <source>
        <dbReference type="EMBL" id="MBO0615152.1"/>
    </source>
</evidence>
<reference evidence="4" key="2">
    <citation type="submission" date="2021-04" db="EMBL/GenBank/DDBJ databases">
        <title>Complete Genome and methylome analysis of Thiothrix fructosivorans ATCC 49748.</title>
        <authorList>
            <person name="Fomenkov A."/>
            <person name="Sun L."/>
            <person name="Vincze T."/>
            <person name="Grabovich M.Y."/>
            <person name="Roberts R.J."/>
        </authorList>
    </citation>
    <scope>NUCLEOTIDE SEQUENCE</scope>
    <source>
        <strain evidence="4">ATCC 49748</strain>
    </source>
</reference>
<reference evidence="3 5" key="1">
    <citation type="submission" date="2021-03" db="EMBL/GenBank/DDBJ databases">
        <title>Draft genome and methylome analysis of Thiotrix fructosivoruns ATCC 49748.</title>
        <authorList>
            <person name="Fomenkov A."/>
            <person name="Grabovich M.Y."/>
            <person name="Roberts R.J."/>
        </authorList>
    </citation>
    <scope>NUCLEOTIDE SEQUENCE [LARGE SCALE GENOMIC DNA]</scope>
    <source>
        <strain evidence="3 5">ATCC 49748</strain>
    </source>
</reference>
<organism evidence="4">
    <name type="scientific">Thiothrix fructosivorans</name>
    <dbReference type="NCBI Taxonomy" id="111770"/>
    <lineage>
        <taxon>Bacteria</taxon>
        <taxon>Pseudomonadati</taxon>
        <taxon>Pseudomonadota</taxon>
        <taxon>Gammaproteobacteria</taxon>
        <taxon>Thiotrichales</taxon>
        <taxon>Thiotrichaceae</taxon>
        <taxon>Thiothrix</taxon>
    </lineage>
</organism>
<evidence type="ECO:0000313" key="4">
    <source>
        <dbReference type="EMBL" id="QTX09940.1"/>
    </source>
</evidence>
<evidence type="ECO:0000256" key="2">
    <source>
        <dbReference type="SAM" id="Phobius"/>
    </source>
</evidence>
<proteinExistence type="predicted"/>
<feature type="coiled-coil region" evidence="1">
    <location>
        <begin position="32"/>
        <end position="66"/>
    </location>
</feature>
<keyword evidence="2" id="KW-0812">Transmembrane</keyword>
<dbReference type="Gene3D" id="1.10.150.20">
    <property type="entry name" value="5' to 3' exonuclease, C-terminal subdomain"/>
    <property type="match status" value="1"/>
</dbReference>
<keyword evidence="2" id="KW-0472">Membrane</keyword>
<dbReference type="RefSeq" id="WP_207252877.1">
    <property type="nucleotide sequence ID" value="NZ_JAFMPM010000008.1"/>
</dbReference>
<gene>
    <name evidence="4" type="ORF">J1836_015225</name>
    <name evidence="3" type="ORF">J1836_19835</name>
</gene>
<evidence type="ECO:0000256" key="1">
    <source>
        <dbReference type="SAM" id="Coils"/>
    </source>
</evidence>
<keyword evidence="2" id="KW-1133">Transmembrane helix</keyword>
<dbReference type="EMBL" id="JAFMPM010000008">
    <property type="protein sequence ID" value="MBO0615152.1"/>
    <property type="molecule type" value="Genomic_DNA"/>
</dbReference>
<dbReference type="Pfam" id="PF14520">
    <property type="entry name" value="HHH_5"/>
    <property type="match status" value="1"/>
</dbReference>
<evidence type="ECO:0008006" key="6">
    <source>
        <dbReference type="Google" id="ProtNLM"/>
    </source>
</evidence>
<keyword evidence="5" id="KW-1185">Reference proteome</keyword>
<name>A0A8B0SHK3_9GAMM</name>
<evidence type="ECO:0000313" key="5">
    <source>
        <dbReference type="Proteomes" id="UP000664466"/>
    </source>
</evidence>
<protein>
    <recommendedName>
        <fullName evidence="6">DUF4332 domain-containing protein</fullName>
    </recommendedName>
</protein>
<sequence>MLSKLAGIFILGILVGWVIEWIFVRLFVPNPKKKVEAALQASRKENANLQQQNRELQAALDATKVAPPIAAIVPPVVEAPTVTETVTAPEPSSAEKDDLTKLSGIGPKLAEAMNNAGIKHYTQLAELSVETVAERLASSGIRYSKASAESWAKQANLASEQDWDGLKVYQATLKN</sequence>